<dbReference type="PANTHER" id="PTHR14456:SF2">
    <property type="entry name" value="INOSITOL-PENTAKISPHOSPHATE 2-KINASE"/>
    <property type="match status" value="1"/>
</dbReference>
<comment type="domain">
    <text evidence="9">The EXKPK motif is conserved in inositol-pentakisphosphate 2-kinases of both family 1 and 2.</text>
</comment>
<evidence type="ECO:0000313" key="11">
    <source>
        <dbReference type="EMBL" id="KAL2074016.1"/>
    </source>
</evidence>
<feature type="region of interest" description="Disordered" evidence="10">
    <location>
        <begin position="31"/>
        <end position="66"/>
    </location>
</feature>
<feature type="compositionally biased region" description="Low complexity" evidence="10">
    <location>
        <begin position="31"/>
        <end position="44"/>
    </location>
</feature>
<organism evidence="11 12">
    <name type="scientific">Oculimacula yallundae</name>
    <dbReference type="NCBI Taxonomy" id="86028"/>
    <lineage>
        <taxon>Eukaryota</taxon>
        <taxon>Fungi</taxon>
        <taxon>Dikarya</taxon>
        <taxon>Ascomycota</taxon>
        <taxon>Pezizomycotina</taxon>
        <taxon>Leotiomycetes</taxon>
        <taxon>Helotiales</taxon>
        <taxon>Ploettnerulaceae</taxon>
        <taxon>Oculimacula</taxon>
    </lineage>
</organism>
<evidence type="ECO:0000256" key="10">
    <source>
        <dbReference type="SAM" id="MobiDB-lite"/>
    </source>
</evidence>
<proteinExistence type="inferred from homology"/>
<dbReference type="Pfam" id="PF06090">
    <property type="entry name" value="Ins_P5_2-kin"/>
    <property type="match status" value="1"/>
</dbReference>
<comment type="function">
    <text evidence="1">Has kinase activity and phosphorylates inositol-1,3,4,5,6-pentakisphosphate (Ins(1,3,4,5,6)P5) to produce 1,2,3,4,5,6-hexakisphosphate (InsP6), also known as phytate.</text>
</comment>
<evidence type="ECO:0000256" key="4">
    <source>
        <dbReference type="ARBA" id="ARBA00014846"/>
    </source>
</evidence>
<accession>A0ABR4CX30</accession>
<reference evidence="11 12" key="1">
    <citation type="journal article" date="2024" name="Commun. Biol.">
        <title>Comparative genomic analysis of thermophilic fungi reveals convergent evolutionary adaptations and gene losses.</title>
        <authorList>
            <person name="Steindorff A.S."/>
            <person name="Aguilar-Pontes M.V."/>
            <person name="Robinson A.J."/>
            <person name="Andreopoulos B."/>
            <person name="LaButti K."/>
            <person name="Kuo A."/>
            <person name="Mondo S."/>
            <person name="Riley R."/>
            <person name="Otillar R."/>
            <person name="Haridas S."/>
            <person name="Lipzen A."/>
            <person name="Grimwood J."/>
            <person name="Schmutz J."/>
            <person name="Clum A."/>
            <person name="Reid I.D."/>
            <person name="Moisan M.C."/>
            <person name="Butler G."/>
            <person name="Nguyen T.T.M."/>
            <person name="Dewar K."/>
            <person name="Conant G."/>
            <person name="Drula E."/>
            <person name="Henrissat B."/>
            <person name="Hansel C."/>
            <person name="Singer S."/>
            <person name="Hutchinson M.I."/>
            <person name="de Vries R.P."/>
            <person name="Natvig D.O."/>
            <person name="Powell A.J."/>
            <person name="Tsang A."/>
            <person name="Grigoriev I.V."/>
        </authorList>
    </citation>
    <scope>NUCLEOTIDE SEQUENCE [LARGE SCALE GENOMIC DNA]</scope>
    <source>
        <strain evidence="11 12">CBS 494.80</strain>
    </source>
</reference>
<evidence type="ECO:0000256" key="1">
    <source>
        <dbReference type="ARBA" id="ARBA00003979"/>
    </source>
</evidence>
<protein>
    <recommendedName>
        <fullName evidence="4 9">Inositol-pentakisphosphate 2-kinase</fullName>
        <ecNumber evidence="3 9">2.7.1.158</ecNumber>
    </recommendedName>
</protein>
<dbReference type="InterPro" id="IPR009286">
    <property type="entry name" value="Ins_P5_2-kin"/>
</dbReference>
<keyword evidence="12" id="KW-1185">Reference proteome</keyword>
<comment type="function">
    <text evidence="9">Phosphorylates Ins(1,3,4,5,6)P5 at position 2 to form Ins(1,2,3,4,5,6)P6 (InsP6 or phytate).</text>
</comment>
<sequence length="397" mass="43452">MTGLQIPVLPATAKLEYLGEGAANIVYRIATPSSDTGPGTPPSTEIEEYGAGTPPPSEIEFEKDGPSGEERMVFENKLLRVRKNLATTLPCQTAQTLWSSLIAPLFPSSQLVQQSLVSLRPESQNHITSLNASLKEWEASPNSNGHRSGRPEKRQGIYLANDEHGLLVTDMSGADIVQFKPKWLAQSPSAPEEARRCRQCALVAMREAQGNSDGVRFCPLDLMSEDEEVVRRVAREVLGPDVEQVVVQMFERWVKGTGLLRRLRDVQVKMDQGGVLAATPTSTPSSTPGGDLNENLRVAMTLRDCSVFVRLNGDLTDGNEIEARIGDLDVKSPDKLSYWQETEWALIKEGWYTATEKVGRKENVCSLGRTSGSGRGGREAVGSGKTYTHLDLLQNFG</sequence>
<dbReference type="EMBL" id="JAZHXI010000002">
    <property type="protein sequence ID" value="KAL2074016.1"/>
    <property type="molecule type" value="Genomic_DNA"/>
</dbReference>
<dbReference type="EC" id="2.7.1.158" evidence="3 9"/>
<gene>
    <name evidence="11" type="ORF">VTL71DRAFT_7794</name>
</gene>
<evidence type="ECO:0000256" key="2">
    <source>
        <dbReference type="ARBA" id="ARBA00008305"/>
    </source>
</evidence>
<evidence type="ECO:0000256" key="8">
    <source>
        <dbReference type="ARBA" id="ARBA00022840"/>
    </source>
</evidence>
<keyword evidence="5 9" id="KW-0808">Transferase</keyword>
<evidence type="ECO:0000256" key="6">
    <source>
        <dbReference type="ARBA" id="ARBA00022741"/>
    </source>
</evidence>
<evidence type="ECO:0000256" key="3">
    <source>
        <dbReference type="ARBA" id="ARBA00012023"/>
    </source>
</evidence>
<dbReference type="Proteomes" id="UP001595075">
    <property type="component" value="Unassembled WGS sequence"/>
</dbReference>
<keyword evidence="7 9" id="KW-0418">Kinase</keyword>
<evidence type="ECO:0000256" key="9">
    <source>
        <dbReference type="RuleBase" id="RU364126"/>
    </source>
</evidence>
<name>A0ABR4CX30_9HELO</name>
<comment type="similarity">
    <text evidence="2">Belongs to the IPK1 type 1 family.</text>
</comment>
<evidence type="ECO:0000256" key="7">
    <source>
        <dbReference type="ARBA" id="ARBA00022777"/>
    </source>
</evidence>
<comment type="caution">
    <text evidence="11">The sequence shown here is derived from an EMBL/GenBank/DDBJ whole genome shotgun (WGS) entry which is preliminary data.</text>
</comment>
<keyword evidence="6 9" id="KW-0547">Nucleotide-binding</keyword>
<comment type="catalytic activity">
    <reaction evidence="9">
        <text>1D-myo-inositol 1,3,4,5,6-pentakisphosphate + ATP = 1D-myo-inositol hexakisphosphate + ADP + H(+)</text>
        <dbReference type="Rhea" id="RHEA:20313"/>
        <dbReference type="ChEBI" id="CHEBI:15378"/>
        <dbReference type="ChEBI" id="CHEBI:30616"/>
        <dbReference type="ChEBI" id="CHEBI:57733"/>
        <dbReference type="ChEBI" id="CHEBI:58130"/>
        <dbReference type="ChEBI" id="CHEBI:456216"/>
        <dbReference type="EC" id="2.7.1.158"/>
    </reaction>
</comment>
<dbReference type="PANTHER" id="PTHR14456">
    <property type="entry name" value="INOSITOL POLYPHOSPHATE KINASE 1"/>
    <property type="match status" value="1"/>
</dbReference>
<keyword evidence="8 9" id="KW-0067">ATP-binding</keyword>
<evidence type="ECO:0000256" key="5">
    <source>
        <dbReference type="ARBA" id="ARBA00022679"/>
    </source>
</evidence>
<evidence type="ECO:0000313" key="12">
    <source>
        <dbReference type="Proteomes" id="UP001595075"/>
    </source>
</evidence>